<name>A0A2W5TZI2_9BACT</name>
<feature type="compositionally biased region" description="Basic residues" evidence="1">
    <location>
        <begin position="1"/>
        <end position="11"/>
    </location>
</feature>
<gene>
    <name evidence="2" type="ORF">DI536_01825</name>
</gene>
<reference evidence="2 3" key="1">
    <citation type="submission" date="2017-08" db="EMBL/GenBank/DDBJ databases">
        <title>Infants hospitalized years apart are colonized by the same room-sourced microbial strains.</title>
        <authorList>
            <person name="Brooks B."/>
            <person name="Olm M.R."/>
            <person name="Firek B.A."/>
            <person name="Baker R."/>
            <person name="Thomas B.C."/>
            <person name="Morowitz M.J."/>
            <person name="Banfield J.F."/>
        </authorList>
    </citation>
    <scope>NUCLEOTIDE SEQUENCE [LARGE SCALE GENOMIC DNA]</scope>
    <source>
        <strain evidence="2">S2_003_000_R2_14</strain>
    </source>
</reference>
<organism evidence="2 3">
    <name type="scientific">Archangium gephyra</name>
    <dbReference type="NCBI Taxonomy" id="48"/>
    <lineage>
        <taxon>Bacteria</taxon>
        <taxon>Pseudomonadati</taxon>
        <taxon>Myxococcota</taxon>
        <taxon>Myxococcia</taxon>
        <taxon>Myxococcales</taxon>
        <taxon>Cystobacterineae</taxon>
        <taxon>Archangiaceae</taxon>
        <taxon>Archangium</taxon>
    </lineage>
</organism>
<evidence type="ECO:0000313" key="3">
    <source>
        <dbReference type="Proteomes" id="UP000249061"/>
    </source>
</evidence>
<evidence type="ECO:0008006" key="4">
    <source>
        <dbReference type="Google" id="ProtNLM"/>
    </source>
</evidence>
<evidence type="ECO:0000313" key="2">
    <source>
        <dbReference type="EMBL" id="PZR18643.1"/>
    </source>
</evidence>
<evidence type="ECO:0000256" key="1">
    <source>
        <dbReference type="SAM" id="MobiDB-lite"/>
    </source>
</evidence>
<dbReference type="AlphaFoldDB" id="A0A2W5TZI2"/>
<proteinExistence type="predicted"/>
<comment type="caution">
    <text evidence="2">The sequence shown here is derived from an EMBL/GenBank/DDBJ whole genome shotgun (WGS) entry which is preliminary data.</text>
</comment>
<protein>
    <recommendedName>
        <fullName evidence="4">4-vinyl reductase 4VR domain-containing protein</fullName>
    </recommendedName>
</protein>
<accession>A0A2W5TZI2</accession>
<feature type="region of interest" description="Disordered" evidence="1">
    <location>
        <begin position="1"/>
        <end position="21"/>
    </location>
</feature>
<dbReference type="EMBL" id="QFQP01000001">
    <property type="protein sequence ID" value="PZR18643.1"/>
    <property type="molecule type" value="Genomic_DNA"/>
</dbReference>
<sequence>MAYHLNHRRQGRPLFEPETGSMREGIGHYGFEQVGARRVRSRCENPYPCDFDLGILTAIARRFERTSYVAHLDEQQCRKHGAEACTYEVTW</sequence>
<dbReference type="Proteomes" id="UP000249061">
    <property type="component" value="Unassembled WGS sequence"/>
</dbReference>